<organism evidence="1 2">
    <name type="scientific">Caenorhabditis angaria</name>
    <dbReference type="NCBI Taxonomy" id="860376"/>
    <lineage>
        <taxon>Eukaryota</taxon>
        <taxon>Metazoa</taxon>
        <taxon>Ecdysozoa</taxon>
        <taxon>Nematoda</taxon>
        <taxon>Chromadorea</taxon>
        <taxon>Rhabditida</taxon>
        <taxon>Rhabditina</taxon>
        <taxon>Rhabditomorpha</taxon>
        <taxon>Rhabditoidea</taxon>
        <taxon>Rhabditidae</taxon>
        <taxon>Peloderinae</taxon>
        <taxon>Caenorhabditis</taxon>
    </lineage>
</organism>
<sequence>MSQEVADHDDSIVYMAIGAVRSDNCKTTESLSTASCTPSNMFVWTDGKTTGSAGFNWLVRQPNGCFKAGCEVSNWAIIFPGLSRKMDDLPEYWADDGAICGMEAIQN</sequence>
<dbReference type="SUPFAM" id="SSF56436">
    <property type="entry name" value="C-type lectin-like"/>
    <property type="match status" value="1"/>
</dbReference>
<dbReference type="Proteomes" id="UP001152747">
    <property type="component" value="Unassembled WGS sequence"/>
</dbReference>
<gene>
    <name evidence="1" type="ORF">CAMP_LOCUS13063</name>
</gene>
<reference evidence="1" key="1">
    <citation type="submission" date="2022-11" db="EMBL/GenBank/DDBJ databases">
        <authorList>
            <person name="Kikuchi T."/>
        </authorList>
    </citation>
    <scope>NUCLEOTIDE SEQUENCE</scope>
    <source>
        <strain evidence="1">PS1010</strain>
    </source>
</reference>
<name>A0A9P1ISN4_9PELO</name>
<evidence type="ECO:0000313" key="2">
    <source>
        <dbReference type="Proteomes" id="UP001152747"/>
    </source>
</evidence>
<evidence type="ECO:0000313" key="1">
    <source>
        <dbReference type="EMBL" id="CAI5450426.1"/>
    </source>
</evidence>
<dbReference type="EMBL" id="CANHGI010000005">
    <property type="protein sequence ID" value="CAI5450426.1"/>
    <property type="molecule type" value="Genomic_DNA"/>
</dbReference>
<protein>
    <recommendedName>
        <fullName evidence="3">C-type lectin domain-containing protein</fullName>
    </recommendedName>
</protein>
<evidence type="ECO:0008006" key="3">
    <source>
        <dbReference type="Google" id="ProtNLM"/>
    </source>
</evidence>
<keyword evidence="2" id="KW-1185">Reference proteome</keyword>
<proteinExistence type="predicted"/>
<dbReference type="InterPro" id="IPR016187">
    <property type="entry name" value="CTDL_fold"/>
</dbReference>
<dbReference type="AlphaFoldDB" id="A0A9P1ISN4"/>
<comment type="caution">
    <text evidence="1">The sequence shown here is derived from an EMBL/GenBank/DDBJ whole genome shotgun (WGS) entry which is preliminary data.</text>
</comment>
<accession>A0A9P1ISN4</accession>